<name>A0A1H3NVQ7_9FIRM</name>
<keyword evidence="2" id="KW-1185">Reference proteome</keyword>
<dbReference type="RefSeq" id="WP_093313577.1">
    <property type="nucleotide sequence ID" value="NZ_FNPV01000005.1"/>
</dbReference>
<evidence type="ECO:0000313" key="2">
    <source>
        <dbReference type="Proteomes" id="UP000199230"/>
    </source>
</evidence>
<proteinExistence type="predicted"/>
<gene>
    <name evidence="1" type="ORF">SAMN05192546_105319</name>
</gene>
<dbReference type="Proteomes" id="UP000199230">
    <property type="component" value="Unassembled WGS sequence"/>
</dbReference>
<dbReference type="EMBL" id="FNPV01000005">
    <property type="protein sequence ID" value="SDY92982.1"/>
    <property type="molecule type" value="Genomic_DNA"/>
</dbReference>
<sequence>MTLQFISKEEFIKHAAFNCIGQLSESDKESIRNNPDPTELHFGLGNFVRNEYIYDNKQIQFKYSSEDDLSSKIIQTVISTLIKE</sequence>
<organism evidence="1 2">
    <name type="scientific">Tindallia californiensis</name>
    <dbReference type="NCBI Taxonomy" id="159292"/>
    <lineage>
        <taxon>Bacteria</taxon>
        <taxon>Bacillati</taxon>
        <taxon>Bacillota</taxon>
        <taxon>Clostridia</taxon>
        <taxon>Peptostreptococcales</taxon>
        <taxon>Tindalliaceae</taxon>
        <taxon>Tindallia</taxon>
    </lineage>
</organism>
<evidence type="ECO:0000313" key="1">
    <source>
        <dbReference type="EMBL" id="SDY92982.1"/>
    </source>
</evidence>
<dbReference type="AlphaFoldDB" id="A0A1H3NVQ7"/>
<dbReference type="OrthoDB" id="2058687at2"/>
<dbReference type="STRING" id="159292.SAMN05192546_105319"/>
<protein>
    <submittedName>
        <fullName evidence="1">Uncharacterized protein</fullName>
    </submittedName>
</protein>
<accession>A0A1H3NVQ7</accession>
<reference evidence="1 2" key="1">
    <citation type="submission" date="2016-10" db="EMBL/GenBank/DDBJ databases">
        <authorList>
            <person name="de Groot N.N."/>
        </authorList>
    </citation>
    <scope>NUCLEOTIDE SEQUENCE [LARGE SCALE GENOMIC DNA]</scope>
    <source>
        <strain evidence="1 2">APO</strain>
    </source>
</reference>